<dbReference type="InterPro" id="IPR032876">
    <property type="entry name" value="J_dom"/>
</dbReference>
<dbReference type="InterPro" id="IPR056490">
    <property type="entry name" value="Rcc01698_C"/>
</dbReference>
<dbReference type="Proteomes" id="UP000652430">
    <property type="component" value="Unassembled WGS sequence"/>
</dbReference>
<dbReference type="RefSeq" id="WP_189677038.1">
    <property type="nucleotide sequence ID" value="NZ_BNAQ01000005.1"/>
</dbReference>
<comment type="caution">
    <text evidence="3">The sequence shown here is derived from an EMBL/GenBank/DDBJ whole genome shotgun (WGS) entry which is preliminary data.</text>
</comment>
<reference evidence="4" key="1">
    <citation type="journal article" date="2019" name="Int. J. Syst. Evol. Microbiol.">
        <title>The Global Catalogue of Microorganisms (GCM) 10K type strain sequencing project: providing services to taxonomists for standard genome sequencing and annotation.</title>
        <authorList>
            <consortium name="The Broad Institute Genomics Platform"/>
            <consortium name="The Broad Institute Genome Sequencing Center for Infectious Disease"/>
            <person name="Wu L."/>
            <person name="Ma J."/>
        </authorList>
    </citation>
    <scope>NUCLEOTIDE SEQUENCE [LARGE SCALE GENOMIC DNA]</scope>
    <source>
        <strain evidence="4">CGMCC 1.8957</strain>
    </source>
</reference>
<evidence type="ECO:0000259" key="2">
    <source>
        <dbReference type="Pfam" id="PF23666"/>
    </source>
</evidence>
<organism evidence="3 4">
    <name type="scientific">Sphingomonas glacialis</name>
    <dbReference type="NCBI Taxonomy" id="658225"/>
    <lineage>
        <taxon>Bacteria</taxon>
        <taxon>Pseudomonadati</taxon>
        <taxon>Pseudomonadota</taxon>
        <taxon>Alphaproteobacteria</taxon>
        <taxon>Sphingomonadales</taxon>
        <taxon>Sphingomonadaceae</taxon>
        <taxon>Sphingomonas</taxon>
    </lineage>
</organism>
<evidence type="ECO:0008006" key="5">
    <source>
        <dbReference type="Google" id="ProtNLM"/>
    </source>
</evidence>
<evidence type="ECO:0000313" key="3">
    <source>
        <dbReference type="EMBL" id="GHH22051.1"/>
    </source>
</evidence>
<name>A0ABQ3LRN2_9SPHN</name>
<gene>
    <name evidence="3" type="ORF">GCM10008023_31670</name>
</gene>
<feature type="domain" description="Tip attachment protein J" evidence="1">
    <location>
        <begin position="234"/>
        <end position="385"/>
    </location>
</feature>
<evidence type="ECO:0000313" key="4">
    <source>
        <dbReference type="Proteomes" id="UP000652430"/>
    </source>
</evidence>
<protein>
    <recommendedName>
        <fullName evidence="5">Tip attachment protein J domain-containing protein</fullName>
    </recommendedName>
</protein>
<dbReference type="EMBL" id="BNAQ01000005">
    <property type="protein sequence ID" value="GHH22051.1"/>
    <property type="molecule type" value="Genomic_DNA"/>
</dbReference>
<sequence>MATLVLSVVGRALGGPIGAVLGAALGGVVDRDVLMRPKGVEGPRLASLHLQTSNYGTPLQKVFGTMRVGGCVIWSTDLIESRSKSSSGKGQPSVTRYSYAASFAVALSGRPIVGVGRIWADGNLLRGSGGDFKVSTGFRLHLGGEDQPVDPLIAAAEGVGFAPAHRGIAYAVFETLQLADYGNRIPSLTFEVIGDAAPVSVGAIAEALSEGSVAAADAVQPLAGFAAYGDSVGSVLDTLAQAGGAWFAPVGGTVAMRAGCASEREIANGETRSVGASSGKPHRAVAALESVPRQVTLSHYDLAREYQIGLQSVRRPGAGRREDRIELPAAIDAGTAKTLAHGILARGEAGRERRSVTLGWDALDVVPGACVTIAGVAGVWRVTGWSLEKMVLSLDCVRLAGGTLPVAASPGRVLAAPDVVTGTTVIEVFESLPFDDALLSAPRVTIVAGGTQPGWRRAALLYSLDDGARWTPLGSTAAPGSMGRLASLPGRGSSAIADQAQAFEVDLAYSAMTLESADPRALDAGANLALVGDELLQFSTATQIGARRWRLAGLWRGRRGTEAAMGGQAIGDRFVLIEAESALSLDLPLAALGADLRLLASGTGDVDGPVATRVMVRGTSVVPPSPVHLRWRESGAGDACVTWVRRSRNGWRWSDGIDVPQGEEREAYRVTLLWNDGRSQLTETHEPRVVVASGDRVGGVVLRVVQIGTQGESDGATITIPDGYG</sequence>
<proteinExistence type="predicted"/>
<dbReference type="Pfam" id="PF13550">
    <property type="entry name" value="Phage-tail_3"/>
    <property type="match status" value="1"/>
</dbReference>
<evidence type="ECO:0000259" key="1">
    <source>
        <dbReference type="Pfam" id="PF13550"/>
    </source>
</evidence>
<accession>A0ABQ3LRN2</accession>
<dbReference type="Pfam" id="PF23666">
    <property type="entry name" value="Rcc01698_C"/>
    <property type="match status" value="1"/>
</dbReference>
<keyword evidence="4" id="KW-1185">Reference proteome</keyword>
<feature type="domain" description="Rcc01698-like C-terminal" evidence="2">
    <location>
        <begin position="482"/>
        <end position="575"/>
    </location>
</feature>